<accession>A0ABT4HYD7</accession>
<organism evidence="1 2">
    <name type="scientific">Brevibacillus halotolerans</name>
    <dbReference type="NCBI Taxonomy" id="1507437"/>
    <lineage>
        <taxon>Bacteria</taxon>
        <taxon>Bacillati</taxon>
        <taxon>Bacillota</taxon>
        <taxon>Bacilli</taxon>
        <taxon>Bacillales</taxon>
        <taxon>Paenibacillaceae</taxon>
        <taxon>Brevibacillus</taxon>
    </lineage>
</organism>
<dbReference type="RefSeq" id="WP_258417648.1">
    <property type="nucleotide sequence ID" value="NZ_JAPTNG010000009.1"/>
</dbReference>
<evidence type="ECO:0000313" key="1">
    <source>
        <dbReference type="EMBL" id="MCZ0831805.1"/>
    </source>
</evidence>
<comment type="caution">
    <text evidence="1">The sequence shown here is derived from an EMBL/GenBank/DDBJ whole genome shotgun (WGS) entry which is preliminary data.</text>
</comment>
<protein>
    <submittedName>
        <fullName evidence="1">Uncharacterized protein</fullName>
    </submittedName>
</protein>
<dbReference type="Proteomes" id="UP001067708">
    <property type="component" value="Unassembled WGS sequence"/>
</dbReference>
<proteinExistence type="predicted"/>
<evidence type="ECO:0000313" key="2">
    <source>
        <dbReference type="Proteomes" id="UP001067708"/>
    </source>
</evidence>
<name>A0ABT4HYD7_9BACL</name>
<keyword evidence="2" id="KW-1185">Reference proteome</keyword>
<gene>
    <name evidence="1" type="ORF">O0535_13755</name>
</gene>
<dbReference type="EMBL" id="JAPTNG010000009">
    <property type="protein sequence ID" value="MCZ0831805.1"/>
    <property type="molecule type" value="Genomic_DNA"/>
</dbReference>
<reference evidence="1" key="1">
    <citation type="submission" date="2022-09" db="EMBL/GenBank/DDBJ databases">
        <title>Genome analysis and characterization of larvicidal activity of Brevibacillus strains.</title>
        <authorList>
            <person name="Patrusheva E.V."/>
            <person name="Izotova A.O."/>
            <person name="Toshchakov S.V."/>
            <person name="Sineoky S.P."/>
        </authorList>
    </citation>
    <scope>NUCLEOTIDE SEQUENCE</scope>
    <source>
        <strain evidence="1">VKPM_B-13244</strain>
    </source>
</reference>
<sequence>MSRESDAKKGKFAITLYAFEQSPKLTPDVIPEGVKVEILRMVEHGDFYSGTGYIIFWPEKCYADVVDVSRVKIIEEVE</sequence>